<dbReference type="InterPro" id="IPR050366">
    <property type="entry name" value="BP-dependent_transpt_permease"/>
</dbReference>
<feature type="transmembrane region" description="Helical" evidence="7">
    <location>
        <begin position="230"/>
        <end position="252"/>
    </location>
</feature>
<dbReference type="AlphaFoldDB" id="A0A059KPS8"/>
<keyword evidence="2 7" id="KW-0813">Transport</keyword>
<protein>
    <recommendedName>
        <fullName evidence="8">ABC transmembrane type-1 domain-containing protein</fullName>
    </recommendedName>
</protein>
<dbReference type="PANTHER" id="PTHR43386">
    <property type="entry name" value="OLIGOPEPTIDE TRANSPORT SYSTEM PERMEASE PROTEIN APPC"/>
    <property type="match status" value="1"/>
</dbReference>
<dbReference type="eggNOG" id="COG1173">
    <property type="taxonomic scope" value="Bacteria"/>
</dbReference>
<dbReference type="SUPFAM" id="SSF161098">
    <property type="entry name" value="MetI-like"/>
    <property type="match status" value="1"/>
</dbReference>
<feature type="transmembrane region" description="Helical" evidence="7">
    <location>
        <begin position="99"/>
        <end position="122"/>
    </location>
</feature>
<keyword evidence="4 7" id="KW-0812">Transmembrane</keyword>
<evidence type="ECO:0000313" key="9">
    <source>
        <dbReference type="EMBL" id="KDB53375.1"/>
    </source>
</evidence>
<keyword evidence="3" id="KW-1003">Cell membrane</keyword>
<evidence type="ECO:0000256" key="2">
    <source>
        <dbReference type="ARBA" id="ARBA00022448"/>
    </source>
</evidence>
<dbReference type="STRING" id="34103.SAMN05421778_10841"/>
<dbReference type="PANTHER" id="PTHR43386:SF1">
    <property type="entry name" value="D,D-DIPEPTIDE TRANSPORT SYSTEM PERMEASE PROTEIN DDPC-RELATED"/>
    <property type="match status" value="1"/>
</dbReference>
<dbReference type="InterPro" id="IPR035906">
    <property type="entry name" value="MetI-like_sf"/>
</dbReference>
<dbReference type="Pfam" id="PF00528">
    <property type="entry name" value="BPD_transp_1"/>
    <property type="match status" value="1"/>
</dbReference>
<evidence type="ECO:0000256" key="6">
    <source>
        <dbReference type="ARBA" id="ARBA00023136"/>
    </source>
</evidence>
<dbReference type="PATRIC" id="fig|1286631.3.peg.948"/>
<dbReference type="GO" id="GO:0071916">
    <property type="term" value="F:dipeptide transmembrane transporter activity"/>
    <property type="evidence" value="ECO:0007669"/>
    <property type="project" value="TreeGrafter"/>
</dbReference>
<reference evidence="9 10" key="1">
    <citation type="journal article" date="2014" name="FEMS Microbiol. Ecol.">
        <title>Sphaerotilus natans encrusted with nanoball-shaped Fe(III) oxide minerals formed by nitrate-reducing mixotrophic Fe(II) oxidation.</title>
        <authorList>
            <person name="Park S."/>
            <person name="Kim D.H."/>
            <person name="Lee J.H."/>
            <person name="Hur H.G."/>
        </authorList>
    </citation>
    <scope>NUCLEOTIDE SEQUENCE [LARGE SCALE GENOMIC DNA]</scope>
    <source>
        <strain evidence="9 10">DSM 6575</strain>
    </source>
</reference>
<dbReference type="PROSITE" id="PS50928">
    <property type="entry name" value="ABC_TM1"/>
    <property type="match status" value="1"/>
</dbReference>
<gene>
    <name evidence="9" type="ORF">X805_09600</name>
</gene>
<feature type="transmembrane region" description="Helical" evidence="7">
    <location>
        <begin position="65"/>
        <end position="87"/>
    </location>
</feature>
<comment type="subcellular location">
    <subcellularLocation>
        <location evidence="1 7">Cell membrane</location>
        <topology evidence="1 7">Multi-pass membrane protein</topology>
    </subcellularLocation>
</comment>
<dbReference type="EMBL" id="AZRA01000025">
    <property type="protein sequence ID" value="KDB53375.1"/>
    <property type="molecule type" value="Genomic_DNA"/>
</dbReference>
<sequence length="259" mass="26630">MKRSAGALLLALVALFGLAGPALIGIDGALQDLSASLQPPGAAHPLGTDLLGRSVLARLAEATRLSLGVALLATLAAAVPGVLLGLLAAWQGGRVERALVLLADAAMSIPGLLLVVLCAAILPGRKEMLALGLALVMWVEHFRVSRSVSRPVLAGDAVQAARLLGFGPLHLLRRHLLPALAPQLGTLLAFGVAQAVLGLAALGFISVGMQPPAPELGLMMTEALPHWHEAPWLIAAPVAVLMLTVLGMMLLLGDEEVRA</sequence>
<evidence type="ECO:0000259" key="8">
    <source>
        <dbReference type="PROSITE" id="PS50928"/>
    </source>
</evidence>
<evidence type="ECO:0000256" key="3">
    <source>
        <dbReference type="ARBA" id="ARBA00022475"/>
    </source>
</evidence>
<dbReference type="Proteomes" id="UP000026714">
    <property type="component" value="Unassembled WGS sequence"/>
</dbReference>
<keyword evidence="5 7" id="KW-1133">Transmembrane helix</keyword>
<comment type="caution">
    <text evidence="9">The sequence shown here is derived from an EMBL/GenBank/DDBJ whole genome shotgun (WGS) entry which is preliminary data.</text>
</comment>
<feature type="domain" description="ABC transmembrane type-1" evidence="8">
    <location>
        <begin position="63"/>
        <end position="252"/>
    </location>
</feature>
<evidence type="ECO:0000313" key="10">
    <source>
        <dbReference type="Proteomes" id="UP000026714"/>
    </source>
</evidence>
<dbReference type="Gene3D" id="1.10.3720.10">
    <property type="entry name" value="MetI-like"/>
    <property type="match status" value="1"/>
</dbReference>
<evidence type="ECO:0000256" key="4">
    <source>
        <dbReference type="ARBA" id="ARBA00022692"/>
    </source>
</evidence>
<proteinExistence type="inferred from homology"/>
<organism evidence="9 10">
    <name type="scientific">Sphaerotilus natans subsp. natans DSM 6575</name>
    <dbReference type="NCBI Taxonomy" id="1286631"/>
    <lineage>
        <taxon>Bacteria</taxon>
        <taxon>Pseudomonadati</taxon>
        <taxon>Pseudomonadota</taxon>
        <taxon>Betaproteobacteria</taxon>
        <taxon>Burkholderiales</taxon>
        <taxon>Sphaerotilaceae</taxon>
        <taxon>Sphaerotilus</taxon>
    </lineage>
</organism>
<evidence type="ECO:0000256" key="5">
    <source>
        <dbReference type="ARBA" id="ARBA00022989"/>
    </source>
</evidence>
<evidence type="ECO:0000256" key="7">
    <source>
        <dbReference type="RuleBase" id="RU363032"/>
    </source>
</evidence>
<keyword evidence="10" id="KW-1185">Reference proteome</keyword>
<comment type="similarity">
    <text evidence="7">Belongs to the binding-protein-dependent transport system permease family.</text>
</comment>
<evidence type="ECO:0000256" key="1">
    <source>
        <dbReference type="ARBA" id="ARBA00004651"/>
    </source>
</evidence>
<feature type="transmembrane region" description="Helical" evidence="7">
    <location>
        <begin position="184"/>
        <end position="210"/>
    </location>
</feature>
<dbReference type="GO" id="GO:0005886">
    <property type="term" value="C:plasma membrane"/>
    <property type="evidence" value="ECO:0007669"/>
    <property type="project" value="UniProtKB-SubCell"/>
</dbReference>
<keyword evidence="6 7" id="KW-0472">Membrane</keyword>
<name>A0A059KPS8_9BURK</name>
<accession>A0A059KPS8</accession>
<dbReference type="RefSeq" id="WP_051631616.1">
    <property type="nucleotide sequence ID" value="NZ_AZRA01000025.1"/>
</dbReference>
<dbReference type="InterPro" id="IPR000515">
    <property type="entry name" value="MetI-like"/>
</dbReference>